<organism evidence="1 2">
    <name type="scientific">Paludibacter propionicigenes (strain DSM 17365 / JCM 13257 / WB4)</name>
    <dbReference type="NCBI Taxonomy" id="694427"/>
    <lineage>
        <taxon>Bacteria</taxon>
        <taxon>Pseudomonadati</taxon>
        <taxon>Bacteroidota</taxon>
        <taxon>Bacteroidia</taxon>
        <taxon>Bacteroidales</taxon>
        <taxon>Paludibacteraceae</taxon>
        <taxon>Paludibacter</taxon>
    </lineage>
</organism>
<protein>
    <recommendedName>
        <fullName evidence="3">PAS domain-containing protein</fullName>
    </recommendedName>
</protein>
<evidence type="ECO:0000313" key="1">
    <source>
        <dbReference type="EMBL" id="ADQ80741.1"/>
    </source>
</evidence>
<keyword evidence="2" id="KW-1185">Reference proteome</keyword>
<evidence type="ECO:0008006" key="3">
    <source>
        <dbReference type="Google" id="ProtNLM"/>
    </source>
</evidence>
<reference evidence="1 2" key="2">
    <citation type="journal article" date="2011" name="Stand. Genomic Sci.">
        <title>Complete genome sequence of Paludibacter propionicigenes type strain (WB4).</title>
        <authorList>
            <person name="Gronow S."/>
            <person name="Munk C."/>
            <person name="Lapidus A."/>
            <person name="Nolan M."/>
            <person name="Lucas S."/>
            <person name="Hammon N."/>
            <person name="Deshpande S."/>
            <person name="Cheng J.F."/>
            <person name="Tapia R."/>
            <person name="Han C."/>
            <person name="Goodwin L."/>
            <person name="Pitluck S."/>
            <person name="Liolios K."/>
            <person name="Ivanova N."/>
            <person name="Mavromatis K."/>
            <person name="Mikhailova N."/>
            <person name="Pati A."/>
            <person name="Chen A."/>
            <person name="Palaniappan K."/>
            <person name="Land M."/>
            <person name="Hauser L."/>
            <person name="Chang Y.J."/>
            <person name="Jeffries C.D."/>
            <person name="Brambilla E."/>
            <person name="Rohde M."/>
            <person name="Goker M."/>
            <person name="Detter J.C."/>
            <person name="Woyke T."/>
            <person name="Bristow J."/>
            <person name="Eisen J.A."/>
            <person name="Markowitz V."/>
            <person name="Hugenholtz P."/>
            <person name="Kyrpides N.C."/>
            <person name="Klenk H.P."/>
        </authorList>
    </citation>
    <scope>NUCLEOTIDE SEQUENCE [LARGE SCALE GENOMIC DNA]</scope>
    <source>
        <strain evidence="2">DSM 17365 / JCM 13257 / WB4</strain>
    </source>
</reference>
<dbReference type="OrthoDB" id="1095859at2"/>
<dbReference type="KEGG" id="ppn:Palpr_2609"/>
<dbReference type="Proteomes" id="UP000008718">
    <property type="component" value="Chromosome"/>
</dbReference>
<name>E4T7P7_PALPW</name>
<dbReference type="InterPro" id="IPR035965">
    <property type="entry name" value="PAS-like_dom_sf"/>
</dbReference>
<sequence length="260" mass="29800">MISDNLNNKSGHQQSLSSVFQWMPTCALIIDSNGMILEVNQQAIRFFKAATKEDFIFDKQNIRNMFIDSQRTMDMIKTISRNTDLISREILLRRFDKTISSVDMTAGALPDNPGLILIQFTESHAQSQAVLDQLSQAYKREAQRLRPYLNKPGKNLLDEIILNDMLEEILANKFIRPAKPEVVSEERLDLLTNMFPGFSNMELLLCGYLSLKMTIDDISNLTGKTPNSLRVSFHRILKKTTFANGKEFIRKLESLKHVQK</sequence>
<proteinExistence type="predicted"/>
<dbReference type="RefSeq" id="WP_013446110.1">
    <property type="nucleotide sequence ID" value="NC_014734.1"/>
</dbReference>
<dbReference type="HOGENOM" id="CLU_1068955_0_0_10"/>
<dbReference type="Gene3D" id="3.30.450.20">
    <property type="entry name" value="PAS domain"/>
    <property type="match status" value="1"/>
</dbReference>
<evidence type="ECO:0000313" key="2">
    <source>
        <dbReference type="Proteomes" id="UP000008718"/>
    </source>
</evidence>
<dbReference type="SUPFAM" id="SSF55785">
    <property type="entry name" value="PYP-like sensor domain (PAS domain)"/>
    <property type="match status" value="1"/>
</dbReference>
<dbReference type="AlphaFoldDB" id="E4T7P7"/>
<accession>E4T7P7</accession>
<dbReference type="eggNOG" id="ENOG502ZFMQ">
    <property type="taxonomic scope" value="Bacteria"/>
</dbReference>
<gene>
    <name evidence="1" type="ordered locus">Palpr_2609</name>
</gene>
<reference key="1">
    <citation type="submission" date="2010-11" db="EMBL/GenBank/DDBJ databases">
        <title>The complete genome of Paludibacter propionicigenes DSM 17365.</title>
        <authorList>
            <consortium name="US DOE Joint Genome Institute (JGI-PGF)"/>
            <person name="Lucas S."/>
            <person name="Copeland A."/>
            <person name="Lapidus A."/>
            <person name="Bruce D."/>
            <person name="Goodwin L."/>
            <person name="Pitluck S."/>
            <person name="Kyrpides N."/>
            <person name="Mavromatis K."/>
            <person name="Ivanova N."/>
            <person name="Munk A.C."/>
            <person name="Brettin T."/>
            <person name="Detter J.C."/>
            <person name="Han C."/>
            <person name="Tapia R."/>
            <person name="Land M."/>
            <person name="Hauser L."/>
            <person name="Markowitz V."/>
            <person name="Cheng J.-F."/>
            <person name="Hugenholtz P."/>
            <person name="Woyke T."/>
            <person name="Wu D."/>
            <person name="Gronow S."/>
            <person name="Wellnitz S."/>
            <person name="Brambilla E."/>
            <person name="Klenk H.-P."/>
            <person name="Eisen J.A."/>
        </authorList>
    </citation>
    <scope>NUCLEOTIDE SEQUENCE</scope>
    <source>
        <strain>WB4</strain>
    </source>
</reference>
<dbReference type="EMBL" id="CP002345">
    <property type="protein sequence ID" value="ADQ80741.1"/>
    <property type="molecule type" value="Genomic_DNA"/>
</dbReference>